<dbReference type="Pfam" id="PF00501">
    <property type="entry name" value="AMP-binding"/>
    <property type="match status" value="1"/>
</dbReference>
<evidence type="ECO:0000256" key="4">
    <source>
        <dbReference type="ARBA" id="ARBA00023098"/>
    </source>
</evidence>
<organism evidence="7 8">
    <name type="scientific">Propioniciclava flava</name>
    <dbReference type="NCBI Taxonomy" id="2072026"/>
    <lineage>
        <taxon>Bacteria</taxon>
        <taxon>Bacillati</taxon>
        <taxon>Actinomycetota</taxon>
        <taxon>Actinomycetes</taxon>
        <taxon>Propionibacteriales</taxon>
        <taxon>Propionibacteriaceae</taxon>
        <taxon>Propioniciclava</taxon>
    </lineage>
</organism>
<dbReference type="InterPro" id="IPR020845">
    <property type="entry name" value="AMP-binding_CS"/>
</dbReference>
<keyword evidence="8" id="KW-1185">Reference proteome</keyword>
<dbReference type="SUPFAM" id="SSF56801">
    <property type="entry name" value="Acetyl-CoA synthetase-like"/>
    <property type="match status" value="1"/>
</dbReference>
<dbReference type="RefSeq" id="WP_129459499.1">
    <property type="nucleotide sequence ID" value="NZ_PPCV01000009.1"/>
</dbReference>
<comment type="similarity">
    <text evidence="1">Belongs to the ATP-dependent AMP-binding enzyme family.</text>
</comment>
<dbReference type="CDD" id="cd05907">
    <property type="entry name" value="VL_LC_FACS_like"/>
    <property type="match status" value="1"/>
</dbReference>
<dbReference type="OrthoDB" id="9803968at2"/>
<dbReference type="PANTHER" id="PTHR43272:SF32">
    <property type="entry name" value="AMP-DEPENDENT SYNTHETASE_LIGASE DOMAIN-CONTAINING PROTEIN"/>
    <property type="match status" value="1"/>
</dbReference>
<evidence type="ECO:0000256" key="1">
    <source>
        <dbReference type="ARBA" id="ARBA00006432"/>
    </source>
</evidence>
<reference evidence="7 8" key="1">
    <citation type="submission" date="2018-01" db="EMBL/GenBank/DDBJ databases">
        <title>Lactibacter flavus gen. nov., sp. nov., a novel bacterium of the family Propionibacteriaceae isolated from raw milk and dairy products.</title>
        <authorList>
            <person name="Wenning M."/>
            <person name="Breitenwieser F."/>
            <person name="Huptas C."/>
            <person name="von Neubeck M."/>
            <person name="Busse H.-J."/>
            <person name="Scherer S."/>
        </authorList>
    </citation>
    <scope>NUCLEOTIDE SEQUENCE [LARGE SCALE GENOMIC DNA]</scope>
    <source>
        <strain evidence="7 8">VG341</strain>
    </source>
</reference>
<keyword evidence="2 7" id="KW-0436">Ligase</keyword>
<sequence>MDASNIAVRMSKVFRRFPERPATRIKDGAGWVVRTYAELGRDVATLAGHLIDAGIQPGDRILLLSNNRPEWTIADLAMLSVRAVPVPIYPTSTPEQVRHIAADSGALFAFVENQTLLERLTPVWGDLPEVRGAWTFDAVESGDPRVRTLAEVLSEPVPPDATAEVDARLEAASGDDVASIIYTSGTTGEPRGAVLTHRGFTFETDALDAFFTITPKDHSLAFLPLSHALERAWTFKVLFEGCMNTYVADARTVADALVEARPTMFVSVPRLYEKVFTTVHQKVASSPLRRKILRAALSVGARSQHAYRKGRRPSLGLRLALPIADKLVFTSIRDALGGPKTVMACGGAPLRQEIEEFFSAAGMLLCQGYGLTEASPLISFNSPGAFKFGTAGRIMEGGEVRIGDEGEICYRGPNVMREYWNNPEATAAALDEEGWLRTGDVGYVDTDGYLVITDRIKDIIVTSGGKNIAPAPIEGLILADPLFEHAVVLGNNRPYVTLLVRPSLPGLEDLAHQLQLTFKEVSELPTRPEIVEEITRRVAALTDKLPRQEQIKDLRVMLEELTMDNGLLAPTLKVKRRQVEERFGALIEDMYAKVAQAKDRLHH</sequence>
<dbReference type="GO" id="GO:0016020">
    <property type="term" value="C:membrane"/>
    <property type="evidence" value="ECO:0007669"/>
    <property type="project" value="TreeGrafter"/>
</dbReference>
<keyword evidence="3" id="KW-0276">Fatty acid metabolism</keyword>
<proteinExistence type="inferred from homology"/>
<protein>
    <recommendedName>
        <fullName evidence="5">Acyl-CoA synthetase</fullName>
    </recommendedName>
</protein>
<evidence type="ECO:0000256" key="2">
    <source>
        <dbReference type="ARBA" id="ARBA00022598"/>
    </source>
</evidence>
<feature type="domain" description="AMP-dependent synthetase/ligase" evidence="6">
    <location>
        <begin position="14"/>
        <end position="420"/>
    </location>
</feature>
<name>A0A4Q2EFI7_9ACTN</name>
<dbReference type="InterPro" id="IPR000873">
    <property type="entry name" value="AMP-dep_synth/lig_dom"/>
</dbReference>
<dbReference type="PANTHER" id="PTHR43272">
    <property type="entry name" value="LONG-CHAIN-FATTY-ACID--COA LIGASE"/>
    <property type="match status" value="1"/>
</dbReference>
<dbReference type="AlphaFoldDB" id="A0A4Q2EFI7"/>
<dbReference type="Gene3D" id="3.40.50.12780">
    <property type="entry name" value="N-terminal domain of ligase-like"/>
    <property type="match status" value="1"/>
</dbReference>
<comment type="caution">
    <text evidence="7">The sequence shown here is derived from an EMBL/GenBank/DDBJ whole genome shotgun (WGS) entry which is preliminary data.</text>
</comment>
<dbReference type="EMBL" id="PPCV01000009">
    <property type="protein sequence ID" value="RXW31406.1"/>
    <property type="molecule type" value="Genomic_DNA"/>
</dbReference>
<evidence type="ECO:0000313" key="7">
    <source>
        <dbReference type="EMBL" id="RXW31406.1"/>
    </source>
</evidence>
<dbReference type="GO" id="GO:0004467">
    <property type="term" value="F:long-chain fatty acid-CoA ligase activity"/>
    <property type="evidence" value="ECO:0007669"/>
    <property type="project" value="TreeGrafter"/>
</dbReference>
<dbReference type="PROSITE" id="PS00455">
    <property type="entry name" value="AMP_BINDING"/>
    <property type="match status" value="1"/>
</dbReference>
<evidence type="ECO:0000259" key="6">
    <source>
        <dbReference type="Pfam" id="PF00501"/>
    </source>
</evidence>
<dbReference type="Proteomes" id="UP000290624">
    <property type="component" value="Unassembled WGS sequence"/>
</dbReference>
<gene>
    <name evidence="7" type="ORF">C1706_12125</name>
</gene>
<evidence type="ECO:0000256" key="5">
    <source>
        <dbReference type="ARBA" id="ARBA00032875"/>
    </source>
</evidence>
<dbReference type="InterPro" id="IPR042099">
    <property type="entry name" value="ANL_N_sf"/>
</dbReference>
<evidence type="ECO:0000313" key="8">
    <source>
        <dbReference type="Proteomes" id="UP000290624"/>
    </source>
</evidence>
<evidence type="ECO:0000256" key="3">
    <source>
        <dbReference type="ARBA" id="ARBA00022832"/>
    </source>
</evidence>
<dbReference type="Pfam" id="PF23562">
    <property type="entry name" value="AMP-binding_C_3"/>
    <property type="match status" value="1"/>
</dbReference>
<accession>A0A4Q2EFI7</accession>
<keyword evidence="4" id="KW-0443">Lipid metabolism</keyword>